<evidence type="ECO:0000259" key="2">
    <source>
        <dbReference type="Pfam" id="PF13579"/>
    </source>
</evidence>
<dbReference type="PANTHER" id="PTHR12526:SF600">
    <property type="entry name" value="GLYCOSYL TRANSFERASE GROUP 1"/>
    <property type="match status" value="1"/>
</dbReference>
<dbReference type="Gene3D" id="3.40.50.2000">
    <property type="entry name" value="Glycogen Phosphorylase B"/>
    <property type="match status" value="2"/>
</dbReference>
<gene>
    <name evidence="3" type="ORF">FN976_26750</name>
</gene>
<dbReference type="Pfam" id="PF13579">
    <property type="entry name" value="Glyco_trans_4_4"/>
    <property type="match status" value="1"/>
</dbReference>
<proteinExistence type="predicted"/>
<dbReference type="CDD" id="cd03794">
    <property type="entry name" value="GT4_WbuB-like"/>
    <property type="match status" value="1"/>
</dbReference>
<dbReference type="EMBL" id="VOBQ01000026">
    <property type="protein sequence ID" value="TWO66146.1"/>
    <property type="molecule type" value="Genomic_DNA"/>
</dbReference>
<evidence type="ECO:0000313" key="3">
    <source>
        <dbReference type="EMBL" id="TWO66146.1"/>
    </source>
</evidence>
<feature type="domain" description="Glycosyltransferase subfamily 4-like N-terminal" evidence="2">
    <location>
        <begin position="27"/>
        <end position="191"/>
    </location>
</feature>
<protein>
    <submittedName>
        <fullName evidence="3">Glycosyltransferase family 4 protein</fullName>
    </submittedName>
</protein>
<feature type="domain" description="Glycosyl transferase family 1" evidence="1">
    <location>
        <begin position="235"/>
        <end position="394"/>
    </location>
</feature>
<keyword evidence="4" id="KW-1185">Reference proteome</keyword>
<sequence length="425" mass="45895">MRAWIVTSGEPLPSDAGGGARLLRHGMVAAMMVARGWQVVWWTANFDHTEKRMRHAGPLPASLDLAPGYRLVLLPSRGYTRNVSLARIADHRELAAAFGLAAEQEAPPDVVLCSFPPIELAAAATCYGQRHGVPVVVDVRDLWPDIFLDVVPGALRWLGQLLLQPYARQARRALRGATAVTGITEPIVEWGCAKAGRPRAPLDRAFPLACPEPQPADAPGVQAATTRWTQRGVGTGRFVVCFFGAMGAQFDFETVLRAAALLERECPQALIVLCGQGHGLARLQAHASHHPNLLAPGWLGRDDLHSLMRLSAAGLAPYFNEHSFTLSVPNKVIEYLSGGLPVVASLQGQTQELLAAHECGLTYLEHDPQSLAACLRRLFDDGALRARLGANARRLFQQRFTAERVYGAMIDHLVAVAAPVGGARA</sequence>
<dbReference type="SUPFAM" id="SSF53756">
    <property type="entry name" value="UDP-Glycosyltransferase/glycogen phosphorylase"/>
    <property type="match status" value="1"/>
</dbReference>
<dbReference type="InterPro" id="IPR001296">
    <property type="entry name" value="Glyco_trans_1"/>
</dbReference>
<dbReference type="InterPro" id="IPR028098">
    <property type="entry name" value="Glyco_trans_4-like_N"/>
</dbReference>
<organism evidence="3 4">
    <name type="scientific">Caenimonas sedimenti</name>
    <dbReference type="NCBI Taxonomy" id="2596921"/>
    <lineage>
        <taxon>Bacteria</taxon>
        <taxon>Pseudomonadati</taxon>
        <taxon>Pseudomonadota</taxon>
        <taxon>Betaproteobacteria</taxon>
        <taxon>Burkholderiales</taxon>
        <taxon>Comamonadaceae</taxon>
        <taxon>Caenimonas</taxon>
    </lineage>
</organism>
<dbReference type="AlphaFoldDB" id="A0A562ZG71"/>
<dbReference type="Pfam" id="PF00534">
    <property type="entry name" value="Glycos_transf_1"/>
    <property type="match status" value="1"/>
</dbReference>
<evidence type="ECO:0000259" key="1">
    <source>
        <dbReference type="Pfam" id="PF00534"/>
    </source>
</evidence>
<accession>A0A562ZG71</accession>
<name>A0A562ZG71_9BURK</name>
<comment type="caution">
    <text evidence="3">The sequence shown here is derived from an EMBL/GenBank/DDBJ whole genome shotgun (WGS) entry which is preliminary data.</text>
</comment>
<dbReference type="PANTHER" id="PTHR12526">
    <property type="entry name" value="GLYCOSYLTRANSFERASE"/>
    <property type="match status" value="1"/>
</dbReference>
<keyword evidence="3" id="KW-0808">Transferase</keyword>
<dbReference type="GO" id="GO:0016757">
    <property type="term" value="F:glycosyltransferase activity"/>
    <property type="evidence" value="ECO:0007669"/>
    <property type="project" value="InterPro"/>
</dbReference>
<evidence type="ECO:0000313" key="4">
    <source>
        <dbReference type="Proteomes" id="UP000318199"/>
    </source>
</evidence>
<reference evidence="3 4" key="1">
    <citation type="submission" date="2019-07" db="EMBL/GenBank/DDBJ databases">
        <title>Caenimonas sedimenti sp. nov., isolated from activated sludge.</title>
        <authorList>
            <person name="Xu J."/>
        </authorList>
    </citation>
    <scope>NUCLEOTIDE SEQUENCE [LARGE SCALE GENOMIC DNA]</scope>
    <source>
        <strain evidence="3 4">HX-9-20</strain>
    </source>
</reference>
<dbReference type="Proteomes" id="UP000318199">
    <property type="component" value="Unassembled WGS sequence"/>
</dbReference>
<dbReference type="RefSeq" id="WP_145896773.1">
    <property type="nucleotide sequence ID" value="NZ_VOBQ01000026.1"/>
</dbReference>
<dbReference type="OrthoDB" id="9787293at2"/>